<feature type="repeat" description="LDL-receptor class B" evidence="14">
    <location>
        <begin position="247"/>
        <end position="288"/>
    </location>
</feature>
<dbReference type="PANTHER" id="PTHR22722:SF14">
    <property type="entry name" value="MEGALIN, ISOFORM A"/>
    <property type="match status" value="1"/>
</dbReference>
<dbReference type="GO" id="GO:0043235">
    <property type="term" value="C:receptor complex"/>
    <property type="evidence" value="ECO:0007669"/>
    <property type="project" value="TreeGrafter"/>
</dbReference>
<dbReference type="InterPro" id="IPR051221">
    <property type="entry name" value="LDLR-related"/>
</dbReference>
<keyword evidence="10 13" id="KW-1015">Disulfide bond</keyword>
<feature type="domain" description="EGF-like" evidence="16">
    <location>
        <begin position="84"/>
        <end position="120"/>
    </location>
</feature>
<proteinExistence type="predicted"/>
<dbReference type="FunFam" id="2.10.25.10:FF:000009">
    <property type="entry name" value="Low-density lipoprotein receptor isoform 1"/>
    <property type="match status" value="1"/>
</dbReference>
<evidence type="ECO:0000256" key="6">
    <source>
        <dbReference type="ARBA" id="ARBA00022729"/>
    </source>
</evidence>
<evidence type="ECO:0000259" key="16">
    <source>
        <dbReference type="SMART" id="SM00181"/>
    </source>
</evidence>
<dbReference type="PRINTS" id="PR00261">
    <property type="entry name" value="LDLRECEPTOR"/>
</dbReference>
<dbReference type="InterPro" id="IPR000033">
    <property type="entry name" value="LDLR_classB_rpt"/>
</dbReference>
<keyword evidence="8" id="KW-1133">Transmembrane helix</keyword>
<evidence type="ECO:0000256" key="4">
    <source>
        <dbReference type="ARBA" id="ARBA00022583"/>
    </source>
</evidence>
<dbReference type="Gene3D" id="2.120.10.30">
    <property type="entry name" value="TolB, C-terminal domain"/>
    <property type="match status" value="2"/>
</dbReference>
<feature type="domain" description="EGF-like calcium-binding" evidence="15">
    <location>
        <begin position="81"/>
        <end position="120"/>
    </location>
</feature>
<evidence type="ECO:0000259" key="15">
    <source>
        <dbReference type="SMART" id="SM00179"/>
    </source>
</evidence>
<feature type="domain" description="EGF-like calcium-binding" evidence="15">
    <location>
        <begin position="121"/>
        <end position="160"/>
    </location>
</feature>
<keyword evidence="3" id="KW-0245">EGF-like domain</keyword>
<reference evidence="17" key="1">
    <citation type="submission" date="2016-05" db="EMBL/GenBank/DDBJ databases">
        <authorList>
            <person name="Lavstsen T."/>
            <person name="Jespersen J.S."/>
        </authorList>
    </citation>
    <scope>NUCLEOTIDE SEQUENCE</scope>
    <source>
        <tissue evidence="17">Brain</tissue>
    </source>
</reference>
<dbReference type="InterPro" id="IPR023415">
    <property type="entry name" value="LDLR_class-A_CS"/>
</dbReference>
<dbReference type="Gene3D" id="2.10.25.10">
    <property type="entry name" value="Laminin"/>
    <property type="match status" value="2"/>
</dbReference>
<dbReference type="GO" id="GO:0016324">
    <property type="term" value="C:apical plasma membrane"/>
    <property type="evidence" value="ECO:0007669"/>
    <property type="project" value="TreeGrafter"/>
</dbReference>
<feature type="disulfide bond" evidence="13">
    <location>
        <begin position="62"/>
        <end position="77"/>
    </location>
</feature>
<evidence type="ECO:0000256" key="7">
    <source>
        <dbReference type="ARBA" id="ARBA00022737"/>
    </source>
</evidence>
<dbReference type="GO" id="GO:0042562">
    <property type="term" value="F:hormone binding"/>
    <property type="evidence" value="ECO:0007669"/>
    <property type="project" value="TreeGrafter"/>
</dbReference>
<evidence type="ECO:0000256" key="14">
    <source>
        <dbReference type="PROSITE-ProRule" id="PRU00461"/>
    </source>
</evidence>
<dbReference type="SUPFAM" id="SSF63825">
    <property type="entry name" value="YWTD domain"/>
    <property type="match status" value="1"/>
</dbReference>
<evidence type="ECO:0000256" key="5">
    <source>
        <dbReference type="ARBA" id="ARBA00022692"/>
    </source>
</evidence>
<dbReference type="InterPro" id="IPR000742">
    <property type="entry name" value="EGF"/>
</dbReference>
<accession>A0A1A7YX56</accession>
<dbReference type="SMART" id="SM00181">
    <property type="entry name" value="EGF"/>
    <property type="match status" value="2"/>
</dbReference>
<comment type="subcellular location">
    <subcellularLocation>
        <location evidence="1">Cell membrane</location>
        <topology evidence="1">Single-pass type I membrane protein</topology>
    </subcellularLocation>
</comment>
<evidence type="ECO:0000256" key="9">
    <source>
        <dbReference type="ARBA" id="ARBA00023136"/>
    </source>
</evidence>
<dbReference type="InterPro" id="IPR002172">
    <property type="entry name" value="LDrepeatLR_classA_rpt"/>
</dbReference>
<keyword evidence="11" id="KW-0675">Receptor</keyword>
<keyword evidence="7" id="KW-0677">Repeat</keyword>
<dbReference type="Pfam" id="PF14670">
    <property type="entry name" value="FXa_inhibition"/>
    <property type="match status" value="1"/>
</dbReference>
<sequence length="441" mass="47952">MSDVCLPRNQLCDGQNDCKDGRDETQTLCGSVQPLAQSSPTSCAASEFQCGDGECIRHAWRCDHSPDCSDGSDEDNCDIGDEDECQVNNGGCSHYCLDQPVGFLCSCPANMKLVGDSRCEEVDACLESDVCDQLCVDLNNSLTCRCHEGYHMNASSGECRANGEEAQLVFTSSKGIQLGRSESKSLAASLPGPGPVAVMASNHTFYWAQRELGSIYRISVNKKPREAVLVVRVQGSVSGLAIDWIHQLLYWTSPEKGSVNVALLDGSSQVQLITGLYNPSAVAVDPLRGLLFWAQCGTSPKVEKSSLDGSSRTDVSNGYLDRLFGLAVFEGFLYWGDEVTGSVCRANKHSGSNLQVLMSNITSPGGVAILHPVLQPNRPSVCGRPRMTCQHRVSRPAHHSDAVWIRAWRWSRQEALLTLDLDGERRCDADVGLNELRLVMI</sequence>
<evidence type="ECO:0000256" key="12">
    <source>
        <dbReference type="ARBA" id="ARBA00023180"/>
    </source>
</evidence>
<evidence type="ECO:0000256" key="10">
    <source>
        <dbReference type="ARBA" id="ARBA00023157"/>
    </source>
</evidence>
<keyword evidence="9" id="KW-0472">Membrane</keyword>
<dbReference type="GO" id="GO:0006898">
    <property type="term" value="P:receptor-mediated endocytosis"/>
    <property type="evidence" value="ECO:0007669"/>
    <property type="project" value="TreeGrafter"/>
</dbReference>
<gene>
    <name evidence="17" type="primary">OLA.27588</name>
</gene>
<dbReference type="SMART" id="SM00179">
    <property type="entry name" value="EGF_CA"/>
    <property type="match status" value="2"/>
</dbReference>
<feature type="domain" description="EGF-like" evidence="16">
    <location>
        <begin position="124"/>
        <end position="160"/>
    </location>
</feature>
<organism evidence="17">
    <name type="scientific">Iconisemion striatum</name>
    <dbReference type="NCBI Taxonomy" id="60296"/>
    <lineage>
        <taxon>Eukaryota</taxon>
        <taxon>Metazoa</taxon>
        <taxon>Chordata</taxon>
        <taxon>Craniata</taxon>
        <taxon>Vertebrata</taxon>
        <taxon>Euteleostomi</taxon>
        <taxon>Actinopterygii</taxon>
        <taxon>Neopterygii</taxon>
        <taxon>Teleostei</taxon>
        <taxon>Neoteleostei</taxon>
        <taxon>Acanthomorphata</taxon>
        <taxon>Ovalentaria</taxon>
        <taxon>Atherinomorphae</taxon>
        <taxon>Cyprinodontiformes</taxon>
        <taxon>Nothobranchiidae</taxon>
        <taxon>Iconisemion</taxon>
    </lineage>
</organism>
<keyword evidence="5" id="KW-0812">Transmembrane</keyword>
<dbReference type="FunFam" id="4.10.400.10:FF:000034">
    <property type="entry name" value="Low-density lipoprotein receptor-related protein 2"/>
    <property type="match status" value="1"/>
</dbReference>
<dbReference type="SMART" id="SM00192">
    <property type="entry name" value="LDLa"/>
    <property type="match status" value="2"/>
</dbReference>
<reference evidence="17" key="2">
    <citation type="submission" date="2016-06" db="EMBL/GenBank/DDBJ databases">
        <title>The genome of a short-lived fish provides insights into sex chromosome evolution and the genetic control of aging.</title>
        <authorList>
            <person name="Reichwald K."/>
            <person name="Felder M."/>
            <person name="Petzold A."/>
            <person name="Koch P."/>
            <person name="Groth M."/>
            <person name="Platzer M."/>
        </authorList>
    </citation>
    <scope>NUCLEOTIDE SEQUENCE</scope>
    <source>
        <tissue evidence="17">Brain</tissue>
    </source>
</reference>
<dbReference type="GO" id="GO:0005509">
    <property type="term" value="F:calcium ion binding"/>
    <property type="evidence" value="ECO:0007669"/>
    <property type="project" value="InterPro"/>
</dbReference>
<evidence type="ECO:0000256" key="3">
    <source>
        <dbReference type="ARBA" id="ARBA00022536"/>
    </source>
</evidence>
<dbReference type="SMART" id="SM00135">
    <property type="entry name" value="LY"/>
    <property type="match status" value="4"/>
</dbReference>
<dbReference type="InterPro" id="IPR001881">
    <property type="entry name" value="EGF-like_Ca-bd_dom"/>
</dbReference>
<dbReference type="PROSITE" id="PS01209">
    <property type="entry name" value="LDLRA_1"/>
    <property type="match status" value="1"/>
</dbReference>
<dbReference type="PROSITE" id="PS50068">
    <property type="entry name" value="LDLRA_2"/>
    <property type="match status" value="2"/>
</dbReference>
<name>A0A1A7YX56_9TELE</name>
<dbReference type="SUPFAM" id="SSF57424">
    <property type="entry name" value="LDL receptor-like module"/>
    <property type="match status" value="2"/>
</dbReference>
<feature type="disulfide bond" evidence="13">
    <location>
        <begin position="43"/>
        <end position="55"/>
    </location>
</feature>
<dbReference type="InterPro" id="IPR011042">
    <property type="entry name" value="6-blade_b-propeller_TolB-like"/>
</dbReference>
<evidence type="ECO:0000256" key="2">
    <source>
        <dbReference type="ARBA" id="ARBA00022475"/>
    </source>
</evidence>
<dbReference type="SUPFAM" id="SSF57196">
    <property type="entry name" value="EGF/Laminin"/>
    <property type="match status" value="2"/>
</dbReference>
<evidence type="ECO:0000256" key="11">
    <source>
        <dbReference type="ARBA" id="ARBA00023170"/>
    </source>
</evidence>
<keyword evidence="4" id="KW-0254">Endocytosis</keyword>
<dbReference type="AlphaFoldDB" id="A0A1A7YX56"/>
<dbReference type="InterPro" id="IPR036055">
    <property type="entry name" value="LDL_receptor-like_sf"/>
</dbReference>
<protein>
    <submittedName>
        <fullName evidence="17">Uncharacterized protein</fullName>
    </submittedName>
</protein>
<comment type="caution">
    <text evidence="13">Lacks conserved residue(s) required for the propagation of feature annotation.</text>
</comment>
<evidence type="ECO:0000256" key="8">
    <source>
        <dbReference type="ARBA" id="ARBA00022989"/>
    </source>
</evidence>
<dbReference type="Gene3D" id="4.10.400.10">
    <property type="entry name" value="Low-density Lipoprotein Receptor"/>
    <property type="match status" value="2"/>
</dbReference>
<keyword evidence="12" id="KW-0325">Glycoprotein</keyword>
<dbReference type="Pfam" id="PF00057">
    <property type="entry name" value="Ldl_recept_a"/>
    <property type="match status" value="1"/>
</dbReference>
<keyword evidence="6" id="KW-0732">Signal</keyword>
<dbReference type="PANTHER" id="PTHR22722">
    <property type="entry name" value="LOW-DENSITY LIPOPROTEIN RECEPTOR-RELATED PROTEIN 2-RELATED"/>
    <property type="match status" value="1"/>
</dbReference>
<evidence type="ECO:0000256" key="13">
    <source>
        <dbReference type="PROSITE-ProRule" id="PRU00124"/>
    </source>
</evidence>
<dbReference type="PROSITE" id="PS51120">
    <property type="entry name" value="LDLRB"/>
    <property type="match status" value="1"/>
</dbReference>
<feature type="disulfide bond" evidence="13">
    <location>
        <begin position="50"/>
        <end position="68"/>
    </location>
</feature>
<evidence type="ECO:0000313" key="17">
    <source>
        <dbReference type="EMBL" id="SBP34530.1"/>
    </source>
</evidence>
<evidence type="ECO:0000256" key="1">
    <source>
        <dbReference type="ARBA" id="ARBA00004251"/>
    </source>
</evidence>
<dbReference type="EMBL" id="HADX01012298">
    <property type="protein sequence ID" value="SBP34530.1"/>
    <property type="molecule type" value="Transcribed_RNA"/>
</dbReference>
<dbReference type="CDD" id="cd00112">
    <property type="entry name" value="LDLa"/>
    <property type="match status" value="2"/>
</dbReference>
<keyword evidence="2" id="KW-1003">Cell membrane</keyword>